<keyword evidence="5" id="KW-0411">Iron-sulfur</keyword>
<keyword evidence="4" id="KW-0408">Iron</keyword>
<dbReference type="GO" id="GO:0051539">
    <property type="term" value="F:4 iron, 4 sulfur cluster binding"/>
    <property type="evidence" value="ECO:0007669"/>
    <property type="project" value="UniProtKB-KW"/>
</dbReference>
<dbReference type="PANTHER" id="PTHR32479">
    <property type="entry name" value="GLYCOLATE OXIDASE IRON-SULFUR SUBUNIT"/>
    <property type="match status" value="1"/>
</dbReference>
<evidence type="ECO:0000259" key="6">
    <source>
        <dbReference type="Pfam" id="PF02754"/>
    </source>
</evidence>
<evidence type="ECO:0000256" key="1">
    <source>
        <dbReference type="ARBA" id="ARBA00022485"/>
    </source>
</evidence>
<reference evidence="7" key="1">
    <citation type="submission" date="2020-05" db="EMBL/GenBank/DDBJ databases">
        <authorList>
            <person name="Chiriac C."/>
            <person name="Salcher M."/>
            <person name="Ghai R."/>
            <person name="Kavagutti S V."/>
        </authorList>
    </citation>
    <scope>NUCLEOTIDE SEQUENCE</scope>
</reference>
<dbReference type="GO" id="GO:0046872">
    <property type="term" value="F:metal ion binding"/>
    <property type="evidence" value="ECO:0007669"/>
    <property type="project" value="UniProtKB-KW"/>
</dbReference>
<evidence type="ECO:0000256" key="4">
    <source>
        <dbReference type="ARBA" id="ARBA00023004"/>
    </source>
</evidence>
<sequence length="333" mass="35976">MRLANDQVSLRKRITTAVLGHADLVGKLATSIPAVSHRLVNAKPESIVRTVVEKTTGVSSVRLLPPYAKERFSTWFKKRVRPEMVQKQGSVAVFPTCIVEYQQPSIGHDLVKVYERNNIECSLVDGPGCCGAPYLHSGDVDAFTKVAAQQVKVLADAVRRGDDIVVPQPTCGYIIKKDYVVYVGGPDAELVAAHTFDTSEYLINLHKAEGTELDTDFTGDIADSISYHVPCHIKAQNIGPCSQDLMKMTGAQITEIDQCSGIDGMWGFKAGNEELSIPIAQKLAAKITDAGNDLVVGDCHLANTAIVEQAGQIPQHPLQVVARAYGIAEEPSA</sequence>
<keyword evidence="1" id="KW-0004">4Fe-4S</keyword>
<dbReference type="Pfam" id="PF02754">
    <property type="entry name" value="CCG"/>
    <property type="match status" value="2"/>
</dbReference>
<protein>
    <submittedName>
        <fullName evidence="7">Unannotated protein</fullName>
    </submittedName>
</protein>
<dbReference type="EMBL" id="CAEZVQ010000103">
    <property type="protein sequence ID" value="CAB4638873.1"/>
    <property type="molecule type" value="Genomic_DNA"/>
</dbReference>
<dbReference type="AlphaFoldDB" id="A0A6J6JS80"/>
<feature type="domain" description="Cysteine-rich" evidence="6">
    <location>
        <begin position="91"/>
        <end position="175"/>
    </location>
</feature>
<dbReference type="GO" id="GO:0016491">
    <property type="term" value="F:oxidoreductase activity"/>
    <property type="evidence" value="ECO:0007669"/>
    <property type="project" value="UniProtKB-ARBA"/>
</dbReference>
<gene>
    <name evidence="7" type="ORF">UFOPK2086_00807</name>
</gene>
<proteinExistence type="predicted"/>
<evidence type="ECO:0000256" key="3">
    <source>
        <dbReference type="ARBA" id="ARBA00022737"/>
    </source>
</evidence>
<name>A0A6J6JS80_9ZZZZ</name>
<accession>A0A6J6JS80</accession>
<feature type="domain" description="Cysteine-rich" evidence="6">
    <location>
        <begin position="226"/>
        <end position="299"/>
    </location>
</feature>
<evidence type="ECO:0000256" key="2">
    <source>
        <dbReference type="ARBA" id="ARBA00022723"/>
    </source>
</evidence>
<evidence type="ECO:0000313" key="7">
    <source>
        <dbReference type="EMBL" id="CAB4638873.1"/>
    </source>
</evidence>
<keyword evidence="2" id="KW-0479">Metal-binding</keyword>
<dbReference type="InterPro" id="IPR004017">
    <property type="entry name" value="Cys_rich_dom"/>
</dbReference>
<keyword evidence="3" id="KW-0677">Repeat</keyword>
<organism evidence="7">
    <name type="scientific">freshwater metagenome</name>
    <dbReference type="NCBI Taxonomy" id="449393"/>
    <lineage>
        <taxon>unclassified sequences</taxon>
        <taxon>metagenomes</taxon>
        <taxon>ecological metagenomes</taxon>
    </lineage>
</organism>
<evidence type="ECO:0000256" key="5">
    <source>
        <dbReference type="ARBA" id="ARBA00023014"/>
    </source>
</evidence>
<dbReference type="PANTHER" id="PTHR32479:SF19">
    <property type="entry name" value="ANAEROBIC GLYCEROL-3-PHOSPHATE DEHYDROGENASE SUBUNIT C"/>
    <property type="match status" value="1"/>
</dbReference>